<accession>A0ABR8ER43</accession>
<protein>
    <submittedName>
        <fullName evidence="1">Uncharacterized protein</fullName>
    </submittedName>
</protein>
<dbReference type="Proteomes" id="UP000604661">
    <property type="component" value="Unassembled WGS sequence"/>
</dbReference>
<name>A0ABR8ER43_NOSLI</name>
<sequence>MLISLVVVNNSNQKKITVKFNIGNKLIQQVKVLLAEQYEANQKLEVYSQILEEKIEERTQALRQKILFSSKLYKNSGLLSPN</sequence>
<keyword evidence="2" id="KW-1185">Reference proteome</keyword>
<organism evidence="1 2">
    <name type="scientific">Nostoc linckia FACHB-391</name>
    <dbReference type="NCBI Taxonomy" id="2692906"/>
    <lineage>
        <taxon>Bacteria</taxon>
        <taxon>Bacillati</taxon>
        <taxon>Cyanobacteriota</taxon>
        <taxon>Cyanophyceae</taxon>
        <taxon>Nostocales</taxon>
        <taxon>Nostocaceae</taxon>
        <taxon>Nostoc</taxon>
    </lineage>
</organism>
<evidence type="ECO:0000313" key="2">
    <source>
        <dbReference type="Proteomes" id="UP000604661"/>
    </source>
</evidence>
<proteinExistence type="predicted"/>
<dbReference type="EMBL" id="JACJTE010000001">
    <property type="protein sequence ID" value="MBD2559091.1"/>
    <property type="molecule type" value="Genomic_DNA"/>
</dbReference>
<gene>
    <name evidence="1" type="ORF">H6G95_00285</name>
</gene>
<comment type="caution">
    <text evidence="1">The sequence shown here is derived from an EMBL/GenBank/DDBJ whole genome shotgun (WGS) entry which is preliminary data.</text>
</comment>
<reference evidence="1 2" key="1">
    <citation type="journal article" date="2020" name="ISME J.">
        <title>Comparative genomics reveals insights into cyanobacterial evolution and habitat adaptation.</title>
        <authorList>
            <person name="Chen M.Y."/>
            <person name="Teng W.K."/>
            <person name="Zhao L."/>
            <person name="Hu C.X."/>
            <person name="Zhou Y.K."/>
            <person name="Han B.P."/>
            <person name="Song L.R."/>
            <person name="Shu W.S."/>
        </authorList>
    </citation>
    <scope>NUCLEOTIDE SEQUENCE [LARGE SCALE GENOMIC DNA]</scope>
    <source>
        <strain evidence="1 2">FACHB-391</strain>
    </source>
</reference>
<evidence type="ECO:0000313" key="1">
    <source>
        <dbReference type="EMBL" id="MBD2559091.1"/>
    </source>
</evidence>